<accession>A0A100Y0W9</accession>
<evidence type="ECO:0000313" key="3">
    <source>
        <dbReference type="Proteomes" id="UP000054011"/>
    </source>
</evidence>
<dbReference type="RefSeq" id="WP_058945039.1">
    <property type="nucleotide sequence ID" value="NZ_LNSV01000120.1"/>
</dbReference>
<name>A0A100Y0W9_9ACTN</name>
<dbReference type="AlphaFoldDB" id="A0A100Y0W9"/>
<sequence>MGDVEEQGAGGVAGCGPDAYRAVPPRGSGPWEGEDRAQAVREGAVAAPPPAPPVCDRCGARGDRRGTYYEAYVLLEPEVRAPAEGVPPWRRWYVDAGGRAWNGGSGPPRPGTLCRIPHTLVCRAGGPPEVAGRPCGVAGRDGGAEPGG</sequence>
<reference evidence="2 3" key="1">
    <citation type="submission" date="2015-11" db="EMBL/GenBank/DDBJ databases">
        <title>Genome-wide analysis reveals the secondary metabolome in Streptomyces kanasensis ZX01.</title>
        <authorList>
            <person name="Zhang G."/>
            <person name="Han L."/>
            <person name="Feng J."/>
            <person name="Zhang X."/>
        </authorList>
    </citation>
    <scope>NUCLEOTIDE SEQUENCE [LARGE SCALE GENOMIC DNA]</scope>
    <source>
        <strain evidence="2 3">ZX01</strain>
    </source>
</reference>
<evidence type="ECO:0000256" key="1">
    <source>
        <dbReference type="SAM" id="MobiDB-lite"/>
    </source>
</evidence>
<dbReference type="Pfam" id="PF19561">
    <property type="entry name" value="DUF6083"/>
    <property type="match status" value="1"/>
</dbReference>
<evidence type="ECO:0000313" key="2">
    <source>
        <dbReference type="EMBL" id="KUH35665.1"/>
    </source>
</evidence>
<gene>
    <name evidence="2" type="ORF">ATE80_27865</name>
</gene>
<organism evidence="2 3">
    <name type="scientific">Streptomyces kanasensis</name>
    <dbReference type="NCBI Taxonomy" id="936756"/>
    <lineage>
        <taxon>Bacteria</taxon>
        <taxon>Bacillati</taxon>
        <taxon>Actinomycetota</taxon>
        <taxon>Actinomycetes</taxon>
        <taxon>Kitasatosporales</taxon>
        <taxon>Streptomycetaceae</taxon>
        <taxon>Streptomyces</taxon>
    </lineage>
</organism>
<dbReference type="InterPro" id="IPR045729">
    <property type="entry name" value="DUF6083"/>
</dbReference>
<dbReference type="OrthoDB" id="4199693at2"/>
<keyword evidence="3" id="KW-1185">Reference proteome</keyword>
<feature type="region of interest" description="Disordered" evidence="1">
    <location>
        <begin position="1"/>
        <end position="52"/>
    </location>
</feature>
<protein>
    <submittedName>
        <fullName evidence="2">Uncharacterized protein</fullName>
    </submittedName>
</protein>
<dbReference type="EMBL" id="LNSV01000120">
    <property type="protein sequence ID" value="KUH35665.1"/>
    <property type="molecule type" value="Genomic_DNA"/>
</dbReference>
<dbReference type="Proteomes" id="UP000054011">
    <property type="component" value="Unassembled WGS sequence"/>
</dbReference>
<comment type="caution">
    <text evidence="2">The sequence shown here is derived from an EMBL/GenBank/DDBJ whole genome shotgun (WGS) entry which is preliminary data.</text>
</comment>
<proteinExistence type="predicted"/>